<keyword evidence="1" id="KW-0472">Membrane</keyword>
<reference evidence="2" key="1">
    <citation type="submission" date="2022-12" db="EMBL/GenBank/DDBJ databases">
        <title>Whole genome sequencing of Borrelia miyamotoi strains isolated at the Russian territory.</title>
        <authorList>
            <person name="Kuleshov K.V."/>
            <person name="Platonov A.E."/>
            <person name="Goptar I.A."/>
            <person name="Shipulin G.A."/>
            <person name="Markelov M.L."/>
            <person name="Koetsveld J."/>
            <person name="Kolyasnikova N.M."/>
            <person name="Sarksyan D.S."/>
            <person name="Toporkova M.G."/>
            <person name="Hovius J.W."/>
        </authorList>
    </citation>
    <scope>NUCLEOTIDE SEQUENCE</scope>
    <source>
        <strain evidence="2">Yekat-1</strain>
    </source>
</reference>
<organism evidence="2 3">
    <name type="scientific">Borrelia miyamotoi</name>
    <dbReference type="NCBI Taxonomy" id="47466"/>
    <lineage>
        <taxon>Bacteria</taxon>
        <taxon>Pseudomonadati</taxon>
        <taxon>Spirochaetota</taxon>
        <taxon>Spirochaetia</taxon>
        <taxon>Spirochaetales</taxon>
        <taxon>Borreliaceae</taxon>
        <taxon>Borrelia</taxon>
    </lineage>
</organism>
<dbReference type="RefSeq" id="WP_025443870.1">
    <property type="nucleotide sequence ID" value="NZ_AP024372.1"/>
</dbReference>
<keyword evidence="1" id="KW-1133">Transmembrane helix</keyword>
<gene>
    <name evidence="2" type="ORF">CNO13_02960</name>
</gene>
<dbReference type="EMBL" id="CP024333">
    <property type="protein sequence ID" value="ATQ16124.1"/>
    <property type="molecule type" value="Genomic_DNA"/>
</dbReference>
<feature type="transmembrane region" description="Helical" evidence="1">
    <location>
        <begin position="331"/>
        <end position="351"/>
    </location>
</feature>
<protein>
    <submittedName>
        <fullName evidence="2">Uncharacterized protein</fullName>
    </submittedName>
</protein>
<keyword evidence="3" id="KW-1185">Reference proteome</keyword>
<sequence>MEFLKGFLAIRLYDNEYFSILSLDDIAVKRVVLGKFADETNVKLDFYISEYKDFSNSIFIGSFFLNNLRKESSNINIYCSIDSMLLYVYGECDGITNKSKFDLKLINLVANSEGLISSLESLKSDDLPVSFSDLENGEGGVKGLEGILGRNQEDSYLDERLDSVDNLLDSQNLFVDERFSSNERNLNLLSNSLSSDSDTNDTLLDENLSSDSNLNLRNFDIGVTRDRFKSSIDEDSEIKHNINEKEAVNQGGTSDLDNVSVGVNNDISTSSDDFDDWNVEDIITDLDKGFGESEFDNVVLDDFSEEDFITGVEESRGSLNLEEEEIIQTSMLYLSLFSLFLLIFFSLFLIFSKVLNHRNFAISCFSCYCFYQEEKINKYEKNNYV</sequence>
<proteinExistence type="predicted"/>
<name>A0ABM6PTW3_9SPIR</name>
<evidence type="ECO:0000313" key="2">
    <source>
        <dbReference type="EMBL" id="ATQ16124.1"/>
    </source>
</evidence>
<evidence type="ECO:0000313" key="3">
    <source>
        <dbReference type="Proteomes" id="UP000230633"/>
    </source>
</evidence>
<keyword evidence="1" id="KW-0812">Transmembrane</keyword>
<evidence type="ECO:0000256" key="1">
    <source>
        <dbReference type="SAM" id="Phobius"/>
    </source>
</evidence>
<dbReference type="Proteomes" id="UP000230633">
    <property type="component" value="Chromosome"/>
</dbReference>
<accession>A0ABM6PTW3</accession>